<proteinExistence type="inferred from homology"/>
<dbReference type="GO" id="GO:0016020">
    <property type="term" value="C:membrane"/>
    <property type="evidence" value="ECO:0007669"/>
    <property type="project" value="InterPro"/>
</dbReference>
<dbReference type="Proteomes" id="UP000189670">
    <property type="component" value="Unassembled WGS sequence"/>
</dbReference>
<dbReference type="EMBL" id="ATBP01000032">
    <property type="protein sequence ID" value="ETR73919.1"/>
    <property type="molecule type" value="Genomic_DNA"/>
</dbReference>
<dbReference type="SUPFAM" id="SSF49313">
    <property type="entry name" value="Cadherin-like"/>
    <property type="match status" value="1"/>
</dbReference>
<dbReference type="Pfam" id="PF13385">
    <property type="entry name" value="Laminin_G_3"/>
    <property type="match status" value="1"/>
</dbReference>
<accession>A0A1V1PG83</accession>
<dbReference type="SMART" id="SM00645">
    <property type="entry name" value="Pept_C1"/>
    <property type="match status" value="1"/>
</dbReference>
<dbReference type="Pfam" id="PF17963">
    <property type="entry name" value="Big_9"/>
    <property type="match status" value="6"/>
</dbReference>
<dbReference type="CDD" id="cd11304">
    <property type="entry name" value="Cadherin_repeat"/>
    <property type="match status" value="1"/>
</dbReference>
<dbReference type="CDD" id="cd02619">
    <property type="entry name" value="Peptidase_C1"/>
    <property type="match status" value="1"/>
</dbReference>
<evidence type="ECO:0000313" key="5">
    <source>
        <dbReference type="Proteomes" id="UP000189670"/>
    </source>
</evidence>
<dbReference type="SUPFAM" id="SSF54001">
    <property type="entry name" value="Cysteine proteinases"/>
    <property type="match status" value="1"/>
</dbReference>
<dbReference type="Pfam" id="PF00112">
    <property type="entry name" value="Peptidase_C1"/>
    <property type="match status" value="1"/>
</dbReference>
<dbReference type="SUPFAM" id="SSF49899">
    <property type="entry name" value="Concanavalin A-like lectins/glucanases"/>
    <property type="match status" value="1"/>
</dbReference>
<sequence length="2001" mass="219044">MKTFLNISVTVYLLLTTVFIVPNIFGQLTPDMKTAPINPKFLNYQQMQTPKETQQKRSRSRQSQKSVLDQGENLGLIPDPLISQTHQNDMPVDIIQIGPYSSADAAYDMRDPNHDGNFNDSCLPTVRNQGTCGACWAFAGYGTIESHLKFRYQTPDAENDFAEKHLLQHHGFDIPQCNGGNLKMIAAYLSRNTGPVLETHDPYTDPLNDTLCENCQPSRYFDHIRFMPVRSDSTDLLYIKNAILEHGALYTSILFDAENYYNNTQFSYYYDDPDNSFDDSNHAVVIVGWDDAFQIPEAPGNGAFIVRNSLGKNWGDQGYFYVSYYDESIARTKLGFFQDDIHFSFDVIYQYDHLGWTGSIGSGDNNDWAANVFTANEDIAITAIGFYATSVNMSYQIQIYQTFENMGGYYQPSHPLIDEPVIGTCQYSGFYTIKLQNPVLFSKGQSFAVVVQFNTPDNAFPIPIETPIDNYSESSKAQSSESFVSDFGNIFFDLQSYASQANVCIKAYGMNVENNLPIAFSQELFTDEDTTLDILLSGESCRSQVLNYVLIRYPNHGTVSGSLPHLTYSPDLNFNGLDILDYLVNDGSYNSQPARISITVNPVNDQPYALPLTLETYEDQTLEFSISGYDPDGDPLRLYIEDPLMYGILSGNYPNYTYIPNTHFFGDDTFRFYVDDGHLSSNSAEIVFSIIPVNDPPVTNDLSITTVQNTPVMIEPVLSDVDSYSLTPVIWIQPSNGTLIAENKHFVYTPNELFIGSDQFIFRVTDGHLLSSPATVSITVNENTNLAEAQDMVIMVNLHESTDIDLSSGNSTRDNLTYQIKTNPLSGELEGAPPYLIYTPTIQTGGFDWFTYTVRKNNINSKPATVRIFIIDHNNAPVAENKRYTLIENTPQNIILTATDTDNDPLSFHISVPPSHGTLSGTSPNLIYTPDENYSGIDRIYFKASDGKKFSTIASIVLDVRPLIVDTKPVANLAHLNIPEDTEVTFTLKGSDPNGDSLTYILTTQPTYGQITGIAPQITYIPEKDYHGLSCFTFQVSDGLEMSDPAGVTITISPVNDPPIADNATIITNKNVARRFELSFHDVDSNTLTFQLITAPLHGSISFDFPEVIYNPDLLYSGKDYFSYVVNDGSATSEPANVTIIIPDFYVDLDDPDLDLGTNPPDLSEISIQELSDEPIDFTLTDQDGGDVTITITSSNETLITNTHIDVAGSGSNIYTHSTSAGVPVPLTMAISSTADQYGSATITITAEDSDGYTCTTNFTVIVSPPGAGNTLDFDGDDDYIIGNYANTGNDNFTLEAWAKWSGVKTTMQYIVLNGVGNTNGYGILIDPANNRMGYVCAGINFAWISEMLVSNKWTHIAITKNSGVWAIYLDGVSYSISSLSTNTPAGSLSIAASNSGGNTFGGQIDEMRIWNTARTQEEIRDTMCKKLIGNETDLLVYYRFDHSSGLTLADLTGNGNNGTINNMDNSDWVTSGAAIGDVSVYDYTGSVASDFEVNLASSDGDQLTTTGDGGSHTGLHLYLINDAPYITTPPNGWNSIDTGHYWGIFPVGTDPTVSISYNYSGNTYYTDENANRLAFRQNNSVSTWSTSDATLNTDTNTFSASGYTSTEIILGQNSPPEISDIGLINTEISTSTSIDFTITFSESKLLTIVCLSSNASLIESAGITINQTNGGTYTYTSTAGIAEDLSLTLSPIAAKIGVSTLTMTVTTSNGLSTAIALTVTVMNDYQKVETGSETSSSGGFLLTASNISEYALLGHDGYTGTTSVTLSSGEKTRWNRLWYIQKNGAMDSTITFDFTDADIVMPGAQYQYCILKSTDTTGFEALSGITSTISGNQASFTLDDSDLEDDTYYTLAYNRVATSITLSRSVIYDQIPTGSVVGVLSNNDPDTDETHTYSFVSGSGSDDNNAFTIQGNQIKNNSSIDMDTQNSYNIRIRISDGNAGIYDEQISLVVSQYISQPFSQSDGISRSNATGNDGLCVGNGNVRAKIVNPKTIVFHRLQVK</sequence>
<gene>
    <name evidence="4" type="ORF">OMM_00608</name>
</gene>
<dbReference type="Gene3D" id="2.60.40.3440">
    <property type="match status" value="2"/>
</dbReference>
<dbReference type="Gene3D" id="3.90.70.10">
    <property type="entry name" value="Cysteine proteinases"/>
    <property type="match status" value="1"/>
</dbReference>
<evidence type="ECO:0000259" key="3">
    <source>
        <dbReference type="SMART" id="SM00645"/>
    </source>
</evidence>
<feature type="region of interest" description="Disordered" evidence="2">
    <location>
        <begin position="47"/>
        <end position="75"/>
    </location>
</feature>
<dbReference type="InterPro" id="IPR025660">
    <property type="entry name" value="Pept_his_AS"/>
</dbReference>
<name>A0A1V1PG83_9BACT</name>
<dbReference type="Gene3D" id="2.60.40.2810">
    <property type="match status" value="2"/>
</dbReference>
<organism evidence="4 5">
    <name type="scientific">Candidatus Magnetoglobus multicellularis str. Araruama</name>
    <dbReference type="NCBI Taxonomy" id="890399"/>
    <lineage>
        <taxon>Bacteria</taxon>
        <taxon>Pseudomonadati</taxon>
        <taxon>Thermodesulfobacteriota</taxon>
        <taxon>Desulfobacteria</taxon>
        <taxon>Desulfobacterales</taxon>
        <taxon>Desulfobacteraceae</taxon>
        <taxon>Candidatus Magnetoglobus</taxon>
    </lineage>
</organism>
<dbReference type="Gene3D" id="2.60.120.200">
    <property type="match status" value="1"/>
</dbReference>
<dbReference type="InterPro" id="IPR013128">
    <property type="entry name" value="Peptidase_C1A"/>
</dbReference>
<dbReference type="PANTHER" id="PTHR12411">
    <property type="entry name" value="CYSTEINE PROTEASE FAMILY C1-RELATED"/>
    <property type="match status" value="1"/>
</dbReference>
<protein>
    <recommendedName>
        <fullName evidence="3">Peptidase C1A papain C-terminal domain-containing protein</fullName>
    </recommendedName>
</protein>
<feature type="domain" description="Peptidase C1A papain C-terminal" evidence="3">
    <location>
        <begin position="103"/>
        <end position="332"/>
    </location>
</feature>
<dbReference type="NCBIfam" id="NF012211">
    <property type="entry name" value="tand_rpt_95"/>
    <property type="match status" value="5"/>
</dbReference>
<dbReference type="PROSITE" id="PS00639">
    <property type="entry name" value="THIOL_PROTEASE_HIS"/>
    <property type="match status" value="1"/>
</dbReference>
<dbReference type="PROSITE" id="PS00139">
    <property type="entry name" value="THIOL_PROTEASE_CYS"/>
    <property type="match status" value="1"/>
</dbReference>
<evidence type="ECO:0000256" key="1">
    <source>
        <dbReference type="ARBA" id="ARBA00008455"/>
    </source>
</evidence>
<dbReference type="InterPro" id="IPR040528">
    <property type="entry name" value="Lectin-like"/>
</dbReference>
<dbReference type="InterPro" id="IPR000169">
    <property type="entry name" value="Pept_cys_AS"/>
</dbReference>
<dbReference type="Pfam" id="PF18560">
    <property type="entry name" value="Lectin_like"/>
    <property type="match status" value="1"/>
</dbReference>
<dbReference type="GO" id="GO:0006508">
    <property type="term" value="P:proteolysis"/>
    <property type="evidence" value="ECO:0007669"/>
    <property type="project" value="InterPro"/>
</dbReference>
<evidence type="ECO:0000313" key="4">
    <source>
        <dbReference type="EMBL" id="ETR73919.1"/>
    </source>
</evidence>
<dbReference type="GO" id="GO:0005509">
    <property type="term" value="F:calcium ion binding"/>
    <property type="evidence" value="ECO:0007669"/>
    <property type="project" value="InterPro"/>
</dbReference>
<comment type="similarity">
    <text evidence="1">Belongs to the peptidase C1 family.</text>
</comment>
<dbReference type="GO" id="GO:0008234">
    <property type="term" value="F:cysteine-type peptidase activity"/>
    <property type="evidence" value="ECO:0007669"/>
    <property type="project" value="InterPro"/>
</dbReference>
<dbReference type="InterPro" id="IPR038765">
    <property type="entry name" value="Papain-like_cys_pep_sf"/>
</dbReference>
<dbReference type="Gene3D" id="2.60.40.60">
    <property type="entry name" value="Cadherins"/>
    <property type="match status" value="1"/>
</dbReference>
<dbReference type="InterPro" id="IPR015919">
    <property type="entry name" value="Cadherin-like_sf"/>
</dbReference>
<dbReference type="InterPro" id="IPR013320">
    <property type="entry name" value="ConA-like_dom_sf"/>
</dbReference>
<dbReference type="InterPro" id="IPR000668">
    <property type="entry name" value="Peptidase_C1A_C"/>
</dbReference>
<comment type="caution">
    <text evidence="4">The sequence shown here is derived from an EMBL/GenBank/DDBJ whole genome shotgun (WGS) entry which is preliminary data.</text>
</comment>
<evidence type="ECO:0000256" key="2">
    <source>
        <dbReference type="SAM" id="MobiDB-lite"/>
    </source>
</evidence>
<reference evidence="5" key="1">
    <citation type="submission" date="2012-11" db="EMBL/GenBank/DDBJ databases">
        <authorList>
            <person name="Lucero-Rivera Y.E."/>
            <person name="Tovar-Ramirez D."/>
        </authorList>
    </citation>
    <scope>NUCLEOTIDE SEQUENCE [LARGE SCALE GENOMIC DNA]</scope>
    <source>
        <strain evidence="5">Araruama</strain>
    </source>
</reference>